<feature type="domain" description="HTH cro/C1-type" evidence="1">
    <location>
        <begin position="45"/>
        <end position="99"/>
    </location>
</feature>
<dbReference type="AlphaFoldDB" id="A0A292GML5"/>
<dbReference type="CDD" id="cd00093">
    <property type="entry name" value="HTH_XRE"/>
    <property type="match status" value="1"/>
</dbReference>
<dbReference type="EMBL" id="LC171369">
    <property type="protein sequence ID" value="BBA74394.1"/>
    <property type="molecule type" value="Genomic_DNA"/>
</dbReference>
<organism evidence="2">
    <name type="scientific">Ochrobactrum sp. PW1</name>
    <dbReference type="NCBI Taxonomy" id="1882222"/>
    <lineage>
        <taxon>Bacteria</taxon>
        <taxon>Pseudomonadati</taxon>
        <taxon>Pseudomonadota</taxon>
        <taxon>Alphaproteobacteria</taxon>
        <taxon>Hyphomicrobiales</taxon>
        <taxon>Brucellaceae</taxon>
        <taxon>Brucella/Ochrobactrum group</taxon>
        <taxon>Ochrobactrum</taxon>
    </lineage>
</organism>
<protein>
    <submittedName>
        <fullName evidence="2">Putative transcriptional regulator</fullName>
    </submittedName>
</protein>
<proteinExistence type="predicted"/>
<name>A0A292GML5_9HYPH</name>
<dbReference type="SUPFAM" id="SSF47413">
    <property type="entry name" value="lambda repressor-like DNA-binding domains"/>
    <property type="match status" value="1"/>
</dbReference>
<dbReference type="PROSITE" id="PS50943">
    <property type="entry name" value="HTH_CROC1"/>
    <property type="match status" value="1"/>
</dbReference>
<dbReference type="Pfam" id="PF13443">
    <property type="entry name" value="HTH_26"/>
    <property type="match status" value="1"/>
</dbReference>
<dbReference type="GO" id="GO:0003677">
    <property type="term" value="F:DNA binding"/>
    <property type="evidence" value="ECO:0007669"/>
    <property type="project" value="InterPro"/>
</dbReference>
<evidence type="ECO:0000259" key="1">
    <source>
        <dbReference type="PROSITE" id="PS50943"/>
    </source>
</evidence>
<dbReference type="InterPro" id="IPR010982">
    <property type="entry name" value="Lambda_DNA-bd_dom_sf"/>
</dbReference>
<sequence length="181" mass="19520">MDMHSKLDLSNGQGWNGPLFAKRLDWTNHERMPFTVDMTTIRVALRSVMERKGIKPTTLSLQVGTNRTLVKDLLEKTKDVSLGTLNKLAGALDVPVSELLTPSEIQDPLPNAEVLQVVLAEVLASSGGVPLPESKLRPVSEHLRLCLELLSRNPAIHASPDAIRAVAQAAGARPPAATPEA</sequence>
<dbReference type="SMART" id="SM00530">
    <property type="entry name" value="HTH_XRE"/>
    <property type="match status" value="1"/>
</dbReference>
<evidence type="ECO:0000313" key="2">
    <source>
        <dbReference type="EMBL" id="BBA74394.1"/>
    </source>
</evidence>
<reference evidence="2" key="1">
    <citation type="submission" date="2016-07" db="EMBL/GenBank/DDBJ databases">
        <title>Genomics reveals synergistic degradation of pyrene by five bacteria in a mangrove sediment-derived bacterial consortium.</title>
        <authorList>
            <person name="Wanapaisan P."/>
            <person name="Vejarano F."/>
            <person name="Chakraborty J."/>
            <person name="Shintani M."/>
            <person name="Muangchinda C."/>
            <person name="Laothamteep N."/>
            <person name="Suzuki-Minakuchi C."/>
            <person name="Inoue K."/>
            <person name="Nojiri H."/>
            <person name="Pinyakong O."/>
        </authorList>
    </citation>
    <scope>NUCLEOTIDE SEQUENCE</scope>
    <source>
        <strain evidence="2">PW1</strain>
    </source>
</reference>
<dbReference type="Gene3D" id="1.10.260.40">
    <property type="entry name" value="lambda repressor-like DNA-binding domains"/>
    <property type="match status" value="1"/>
</dbReference>
<dbReference type="InterPro" id="IPR001387">
    <property type="entry name" value="Cro/C1-type_HTH"/>
</dbReference>
<accession>A0A292GML5</accession>